<evidence type="ECO:0000256" key="1">
    <source>
        <dbReference type="SAM" id="Phobius"/>
    </source>
</evidence>
<gene>
    <name evidence="2" type="ORF">FM101_07020</name>
</gene>
<accession>A0A1R4G0S0</accession>
<dbReference type="EMBL" id="FUHW01000025">
    <property type="protein sequence ID" value="SJM61764.1"/>
    <property type="molecule type" value="Genomic_DNA"/>
</dbReference>
<proteinExistence type="predicted"/>
<keyword evidence="1" id="KW-0472">Membrane</keyword>
<keyword evidence="3" id="KW-1185">Reference proteome</keyword>
<reference evidence="2 3" key="1">
    <citation type="submission" date="2017-02" db="EMBL/GenBank/DDBJ databases">
        <authorList>
            <person name="Peterson S.W."/>
        </authorList>
    </citation>
    <scope>NUCLEOTIDE SEQUENCE [LARGE SCALE GENOMIC DNA]</scope>
    <source>
        <strain evidence="2 3">B Ar 00.02</strain>
    </source>
</reference>
<keyword evidence="1" id="KW-0812">Transmembrane</keyword>
<organism evidence="2 3">
    <name type="scientific">Arthrobacter rhombi</name>
    <dbReference type="NCBI Taxonomy" id="71253"/>
    <lineage>
        <taxon>Bacteria</taxon>
        <taxon>Bacillati</taxon>
        <taxon>Actinomycetota</taxon>
        <taxon>Actinomycetes</taxon>
        <taxon>Micrococcales</taxon>
        <taxon>Micrococcaceae</taxon>
        <taxon>Arthrobacter</taxon>
    </lineage>
</organism>
<dbReference type="Proteomes" id="UP000195913">
    <property type="component" value="Unassembled WGS sequence"/>
</dbReference>
<feature type="transmembrane region" description="Helical" evidence="1">
    <location>
        <begin position="70"/>
        <end position="88"/>
    </location>
</feature>
<evidence type="ECO:0000313" key="3">
    <source>
        <dbReference type="Proteomes" id="UP000195913"/>
    </source>
</evidence>
<dbReference type="AlphaFoldDB" id="A0A1R4G0S0"/>
<keyword evidence="1" id="KW-1133">Transmembrane helix</keyword>
<feature type="transmembrane region" description="Helical" evidence="1">
    <location>
        <begin position="95"/>
        <end position="114"/>
    </location>
</feature>
<sequence length="124" mass="13343">MIVDGFFIAGVIICALSVVLSVVATILRDHPDDYAIISVAAVELFLVVYGIAAAIRQAGGETISGEAWEFWGYVATALFVPVVAFAWAITDKTRWSNAVLAAVGLTVFVMLYRMEQIWDGATLA</sequence>
<feature type="transmembrane region" description="Helical" evidence="1">
    <location>
        <begin position="6"/>
        <end position="27"/>
    </location>
</feature>
<protein>
    <submittedName>
        <fullName evidence="2">Putative integral membrane protein</fullName>
    </submittedName>
</protein>
<feature type="transmembrane region" description="Helical" evidence="1">
    <location>
        <begin position="34"/>
        <end position="55"/>
    </location>
</feature>
<evidence type="ECO:0000313" key="2">
    <source>
        <dbReference type="EMBL" id="SJM61764.1"/>
    </source>
</evidence>
<dbReference type="RefSeq" id="WP_086997421.1">
    <property type="nucleotide sequence ID" value="NZ_FUHW01000025.1"/>
</dbReference>
<name>A0A1R4G0S0_9MICC</name>